<feature type="domain" description="BAG" evidence="3">
    <location>
        <begin position="287"/>
        <end position="352"/>
    </location>
</feature>
<dbReference type="InterPro" id="IPR003103">
    <property type="entry name" value="BAG_domain"/>
</dbReference>
<dbReference type="PANTHER" id="PTHR33322:SF3">
    <property type="entry name" value="BAG FAMILY MOLECULAR CHAPERONE REGULATOR 7"/>
    <property type="match status" value="1"/>
</dbReference>
<dbReference type="STRING" id="3983.A0A2C9VQP5"/>
<dbReference type="PROSITE" id="PS50096">
    <property type="entry name" value="IQ"/>
    <property type="match status" value="1"/>
</dbReference>
<dbReference type="OrthoDB" id="747353at2759"/>
<dbReference type="PANTHER" id="PTHR33322">
    <property type="entry name" value="BAG DOMAIN CONTAINING PROTEIN, EXPRESSED"/>
    <property type="match status" value="1"/>
</dbReference>
<dbReference type="AlphaFoldDB" id="A0A2C9VQP5"/>
<dbReference type="Proteomes" id="UP000091857">
    <property type="component" value="Chromosome 6"/>
</dbReference>
<feature type="compositionally biased region" description="Basic and acidic residues" evidence="2">
    <location>
        <begin position="194"/>
        <end position="208"/>
    </location>
</feature>
<protein>
    <recommendedName>
        <fullName evidence="3">BAG domain-containing protein</fullName>
    </recommendedName>
</protein>
<evidence type="ECO:0000256" key="1">
    <source>
        <dbReference type="ARBA" id="ARBA00023186"/>
    </source>
</evidence>
<evidence type="ECO:0000313" key="5">
    <source>
        <dbReference type="Proteomes" id="UP000091857"/>
    </source>
</evidence>
<sequence length="401" mass="45551">MSRIRRIKILDSYYPSIYVGEASIFTPKMLAFPSFVVEEESEDLSFALDLLTPKLDPFELFESVSDLIQIDKASSFCSYKRIQKRVGTELYLQTLCDRVSGLESRFDRLINGKVRGEDRKYTLTAEIKGPVERKYKWTAEIKDGKKNKEEKKAGVEKNYKWTAEVKGKEAEHPISRKYTFEVSSGDAGECSGSGKKEKKDKEKKEKKGGNEVRLVEIEEHCDHGVVALRQAFAKRARASKISKGKQTELSRQDAALLIQMTFRAYLIRRSKALRALRELAIAKAKLKEIRALFNNFSYRRQVARDAEERQRFSEKIIVLLLTVDAIEGADLIVRAAKKSMVDELEAMLDVVDPQPPGKSLSIKRRTFDMPDGVNSKEIAEGVAQVVQMIDNDLTSTFEACL</sequence>
<dbReference type="OMA" id="EYPPLQY"/>
<accession>A0A2C9VQP5</accession>
<keyword evidence="5" id="KW-1185">Reference proteome</keyword>
<name>A0A2C9VQP5_MANES</name>
<feature type="region of interest" description="Disordered" evidence="2">
    <location>
        <begin position="183"/>
        <end position="208"/>
    </location>
</feature>
<keyword evidence="1" id="KW-0143">Chaperone</keyword>
<evidence type="ECO:0000313" key="4">
    <source>
        <dbReference type="EMBL" id="OAY48147.1"/>
    </source>
</evidence>
<dbReference type="EMBL" id="CM004392">
    <property type="protein sequence ID" value="OAY48147.1"/>
    <property type="molecule type" value="Genomic_DNA"/>
</dbReference>
<organism evidence="4 5">
    <name type="scientific">Manihot esculenta</name>
    <name type="common">Cassava</name>
    <name type="synonym">Jatropha manihot</name>
    <dbReference type="NCBI Taxonomy" id="3983"/>
    <lineage>
        <taxon>Eukaryota</taxon>
        <taxon>Viridiplantae</taxon>
        <taxon>Streptophyta</taxon>
        <taxon>Embryophyta</taxon>
        <taxon>Tracheophyta</taxon>
        <taxon>Spermatophyta</taxon>
        <taxon>Magnoliopsida</taxon>
        <taxon>eudicotyledons</taxon>
        <taxon>Gunneridae</taxon>
        <taxon>Pentapetalae</taxon>
        <taxon>rosids</taxon>
        <taxon>fabids</taxon>
        <taxon>Malpighiales</taxon>
        <taxon>Euphorbiaceae</taxon>
        <taxon>Crotonoideae</taxon>
        <taxon>Manihoteae</taxon>
        <taxon>Manihot</taxon>
    </lineage>
</organism>
<dbReference type="Pfam" id="PF02179">
    <property type="entry name" value="BAG"/>
    <property type="match status" value="1"/>
</dbReference>
<proteinExistence type="predicted"/>
<evidence type="ECO:0000259" key="3">
    <source>
        <dbReference type="Pfam" id="PF02179"/>
    </source>
</evidence>
<dbReference type="GO" id="GO:0051087">
    <property type="term" value="F:protein-folding chaperone binding"/>
    <property type="evidence" value="ECO:0007669"/>
    <property type="project" value="InterPro"/>
</dbReference>
<evidence type="ECO:0000256" key="2">
    <source>
        <dbReference type="SAM" id="MobiDB-lite"/>
    </source>
</evidence>
<comment type="caution">
    <text evidence="4">The sequence shown here is derived from an EMBL/GenBank/DDBJ whole genome shotgun (WGS) entry which is preliminary data.</text>
</comment>
<dbReference type="Gramene" id="Manes.06G135200.1.v8.1">
    <property type="protein sequence ID" value="Manes.06G135200.1.v8.1.CDS"/>
    <property type="gene ID" value="Manes.06G135200.v8.1"/>
</dbReference>
<dbReference type="SUPFAM" id="SSF63491">
    <property type="entry name" value="BAG domain"/>
    <property type="match status" value="1"/>
</dbReference>
<dbReference type="GO" id="GO:0006457">
    <property type="term" value="P:protein folding"/>
    <property type="evidence" value="ECO:0000318"/>
    <property type="project" value="GO_Central"/>
</dbReference>
<dbReference type="InterPro" id="IPR040400">
    <property type="entry name" value="BAG5/6/7/8"/>
</dbReference>
<gene>
    <name evidence="4" type="ORF">MANES_06G135200v8</name>
</gene>
<reference evidence="5" key="1">
    <citation type="journal article" date="2016" name="Nat. Biotechnol.">
        <title>Sequencing wild and cultivated cassava and related species reveals extensive interspecific hybridization and genetic diversity.</title>
        <authorList>
            <person name="Bredeson J.V."/>
            <person name="Lyons J.B."/>
            <person name="Prochnik S.E."/>
            <person name="Wu G.A."/>
            <person name="Ha C.M."/>
            <person name="Edsinger-Gonzales E."/>
            <person name="Grimwood J."/>
            <person name="Schmutz J."/>
            <person name="Rabbi I.Y."/>
            <person name="Egesi C."/>
            <person name="Nauluvula P."/>
            <person name="Lebot V."/>
            <person name="Ndunguru J."/>
            <person name="Mkamilo G."/>
            <person name="Bart R.S."/>
            <person name="Setter T.L."/>
            <person name="Gleadow R.M."/>
            <person name="Kulakow P."/>
            <person name="Ferguson M.E."/>
            <person name="Rounsley S."/>
            <person name="Rokhsar D.S."/>
        </authorList>
    </citation>
    <scope>NUCLEOTIDE SEQUENCE [LARGE SCALE GENOMIC DNA]</scope>
    <source>
        <strain evidence="5">cv. AM560-2</strain>
    </source>
</reference>